<feature type="transmembrane region" description="Helical" evidence="14">
    <location>
        <begin position="496"/>
        <end position="516"/>
    </location>
</feature>
<feature type="transmembrane region" description="Helical" evidence="14">
    <location>
        <begin position="233"/>
        <end position="252"/>
    </location>
</feature>
<protein>
    <recommendedName>
        <fullName evidence="4">Phosphatidylglycerol lysyltransferase</fullName>
        <ecNumber evidence="3">2.3.2.3</ecNumber>
    </recommendedName>
    <alternativeName>
        <fullName evidence="12">Lysylphosphatidylglycerol synthase</fullName>
    </alternativeName>
</protein>
<keyword evidence="5" id="KW-1003">Cell membrane</keyword>
<keyword evidence="16" id="KW-0614">Plasmid</keyword>
<evidence type="ECO:0000313" key="16">
    <source>
        <dbReference type="EMBL" id="WRY35567.1"/>
    </source>
</evidence>
<feature type="transmembrane region" description="Helical" evidence="14">
    <location>
        <begin position="399"/>
        <end position="418"/>
    </location>
</feature>
<evidence type="ECO:0000256" key="12">
    <source>
        <dbReference type="ARBA" id="ARBA00031899"/>
    </source>
</evidence>
<evidence type="ECO:0000256" key="8">
    <source>
        <dbReference type="ARBA" id="ARBA00022989"/>
    </source>
</evidence>
<dbReference type="InterPro" id="IPR022791">
    <property type="entry name" value="L-PG_synthase/AglD"/>
</dbReference>
<comment type="subcellular location">
    <subcellularLocation>
        <location evidence="1">Cell membrane</location>
        <topology evidence="1">Multi-pass membrane protein</topology>
    </subcellularLocation>
</comment>
<feature type="transmembrane region" description="Helical" evidence="14">
    <location>
        <begin position="79"/>
        <end position="103"/>
    </location>
</feature>
<dbReference type="EMBL" id="CP135445">
    <property type="protein sequence ID" value="WRY35567.1"/>
    <property type="molecule type" value="Genomic_DNA"/>
</dbReference>
<feature type="domain" description="Phosphatidylglycerol lysyltransferase C-terminal" evidence="15">
    <location>
        <begin position="538"/>
        <end position="827"/>
    </location>
</feature>
<keyword evidence="9" id="KW-0443">Lipid metabolism</keyword>
<dbReference type="PANTHER" id="PTHR34697">
    <property type="entry name" value="PHOSPHATIDYLGLYCEROL LYSYLTRANSFERASE"/>
    <property type="match status" value="1"/>
</dbReference>
<evidence type="ECO:0000256" key="11">
    <source>
        <dbReference type="ARBA" id="ARBA00023251"/>
    </source>
</evidence>
<dbReference type="NCBIfam" id="NF033480">
    <property type="entry name" value="bifunc_MprF"/>
    <property type="match status" value="1"/>
</dbReference>
<evidence type="ECO:0000256" key="6">
    <source>
        <dbReference type="ARBA" id="ARBA00022679"/>
    </source>
</evidence>
<evidence type="ECO:0000256" key="13">
    <source>
        <dbReference type="ARBA" id="ARBA00047540"/>
    </source>
</evidence>
<keyword evidence="11" id="KW-0046">Antibiotic resistance</keyword>
<dbReference type="InterPro" id="IPR024320">
    <property type="entry name" value="LPG_synthase_C"/>
</dbReference>
<comment type="similarity">
    <text evidence="2">Belongs to the LPG synthase family.</text>
</comment>
<reference evidence="16 17" key="1">
    <citation type="submission" date="2023-09" db="EMBL/GenBank/DDBJ databases">
        <title>Thioclava shenzhenensis sp. nov., a multidrug resistant bacteria-antagonizing species isolated from coastal seawater.</title>
        <authorList>
            <person name="Long M."/>
        </authorList>
    </citation>
    <scope>NUCLEOTIDE SEQUENCE [LARGE SCALE GENOMIC DNA]</scope>
    <source>
        <strain evidence="16 17">FTW29</strain>
        <plasmid evidence="16 17">unnamed2</plasmid>
    </source>
</reference>
<feature type="transmembrane region" description="Helical" evidence="14">
    <location>
        <begin position="166"/>
        <end position="185"/>
    </location>
</feature>
<dbReference type="Pfam" id="PF03706">
    <property type="entry name" value="LPG_synthase_TM"/>
    <property type="match status" value="1"/>
</dbReference>
<keyword evidence="7 14" id="KW-0812">Transmembrane</keyword>
<dbReference type="PANTHER" id="PTHR34697:SF2">
    <property type="entry name" value="PHOSPHATIDYLGLYCEROL LYSYLTRANSFERASE"/>
    <property type="match status" value="1"/>
</dbReference>
<dbReference type="InterPro" id="IPR016181">
    <property type="entry name" value="Acyl_CoA_acyltransferase"/>
</dbReference>
<dbReference type="Proteomes" id="UP001623290">
    <property type="component" value="Plasmid unnamed2"/>
</dbReference>
<evidence type="ECO:0000256" key="2">
    <source>
        <dbReference type="ARBA" id="ARBA00008627"/>
    </source>
</evidence>
<feature type="transmembrane region" description="Helical" evidence="14">
    <location>
        <begin position="325"/>
        <end position="348"/>
    </location>
</feature>
<evidence type="ECO:0000256" key="1">
    <source>
        <dbReference type="ARBA" id="ARBA00004651"/>
    </source>
</evidence>
<keyword evidence="8 14" id="KW-1133">Transmembrane helix</keyword>
<evidence type="ECO:0000256" key="7">
    <source>
        <dbReference type="ARBA" id="ARBA00022692"/>
    </source>
</evidence>
<evidence type="ECO:0000256" key="3">
    <source>
        <dbReference type="ARBA" id="ARBA00012014"/>
    </source>
</evidence>
<evidence type="ECO:0000256" key="10">
    <source>
        <dbReference type="ARBA" id="ARBA00023136"/>
    </source>
</evidence>
<organism evidence="16 17">
    <name type="scientific">Thioclava litoralis</name>
    <dbReference type="NCBI Taxonomy" id="3076557"/>
    <lineage>
        <taxon>Bacteria</taxon>
        <taxon>Pseudomonadati</taxon>
        <taxon>Pseudomonadota</taxon>
        <taxon>Alphaproteobacteria</taxon>
        <taxon>Rhodobacterales</taxon>
        <taxon>Paracoccaceae</taxon>
        <taxon>Thioclava</taxon>
    </lineage>
</organism>
<feature type="transmembrane region" description="Helical" evidence="14">
    <location>
        <begin position="368"/>
        <end position="392"/>
    </location>
</feature>
<proteinExistence type="inferred from homology"/>
<dbReference type="EC" id="2.3.2.3" evidence="3"/>
<evidence type="ECO:0000256" key="4">
    <source>
        <dbReference type="ARBA" id="ARBA00021546"/>
    </source>
</evidence>
<keyword evidence="10 14" id="KW-0472">Membrane</keyword>
<feature type="transmembrane region" description="Helical" evidence="14">
    <location>
        <begin position="12"/>
        <end position="30"/>
    </location>
</feature>
<feature type="transmembrane region" description="Helical" evidence="14">
    <location>
        <begin position="453"/>
        <end position="476"/>
    </location>
</feature>
<feature type="transmembrane region" description="Helical" evidence="14">
    <location>
        <begin position="123"/>
        <end position="146"/>
    </location>
</feature>
<dbReference type="InterPro" id="IPR051211">
    <property type="entry name" value="PG_lysyltransferase"/>
</dbReference>
<accession>A0ABZ1E3F8</accession>
<dbReference type="RefSeq" id="WP_330629294.1">
    <property type="nucleotide sequence ID" value="NZ_CP135445.1"/>
</dbReference>
<sequence>MISTRLRGAVPYLVTAVLFGLGAFALYRLMAHVSMVEVVRLIRATPFHDVVLAVLCTCGGYAALAGYDWSALRFIGKKLPLAVVLTGSFLGYSIGNTVGAGPVTGGAVRYRIYSAMGLSAFDIAGISLFCSLSFGIGATLIGLGALAWHPHALGAVISVSPHLIRWAAIGIVVLSCGVLAVMSIRKSSLTLRGISLQMPGPALSVGQFFFTAAETILSAATLYILLPADQLGFATFLAVFSAAVMAGVLSHVPGGVGVFETIIVAALPHNVPAQEIAAGLLLYRLIYYILPFALAMILMALGEVRLASRKMIAGRADLLAPAFQAISALAPLAMSAMTFVLGAALMILPLLPPSAPMADGLSDVVPLVFLESGALVSSAIGACLVVLAHGLLRRVSGAWWLTQVALAVGMVASLAHGFDYPTALMLLVASLILQSARGEFYRMTRLTRNVLGLRWFMLMVCLALTILATLFFVHKAVPYNSDLWWQFATDKAAPRALRAALVGFLVMTLLLLRYALRPGNLHAAPASAEEMQRAAAIIARQDDPKANIALSGDKALLFSPSGNSFLMYRIQGGSWVALHEPVGDRQEASGLVWSFHDAAQAAGARPLFYDVPATSAHLWIDMGLALHKLGEEAVVPLDRFSLEGSARKRLRTTHARALRDGLRMEVVQPPHSAALLQELRQISQAWLAVKAGAEKGFSVGYFSEAYLQQTPVALIYKHDAIVAFANLWTTQTQSRATIDLMRHLPERASGVMEFLFTELLLHFKALGYQSFSLGNAPLSGLENRRGARLSSQLGAFIYRHGGHFYNFEGLRDFKQKFDPDWEPVYVAVPPRANAIATATDLLTLISGSRPNLPSLGPQAEAPQP</sequence>
<comment type="catalytic activity">
    <reaction evidence="13">
        <text>L-lysyl-tRNA(Lys) + a 1,2-diacyl-sn-glycero-3-phospho-(1'-sn-glycerol) = a 1,2-diacyl-sn-glycero-3-phospho-1'-(3'-O-L-lysyl)-sn-glycerol + tRNA(Lys)</text>
        <dbReference type="Rhea" id="RHEA:10668"/>
        <dbReference type="Rhea" id="RHEA-COMP:9696"/>
        <dbReference type="Rhea" id="RHEA-COMP:9697"/>
        <dbReference type="ChEBI" id="CHEBI:64716"/>
        <dbReference type="ChEBI" id="CHEBI:75792"/>
        <dbReference type="ChEBI" id="CHEBI:78442"/>
        <dbReference type="ChEBI" id="CHEBI:78529"/>
        <dbReference type="EC" id="2.3.2.3"/>
    </reaction>
</comment>
<evidence type="ECO:0000256" key="9">
    <source>
        <dbReference type="ARBA" id="ARBA00023098"/>
    </source>
</evidence>
<keyword evidence="6" id="KW-0808">Transferase</keyword>
<evidence type="ECO:0000256" key="5">
    <source>
        <dbReference type="ARBA" id="ARBA00022475"/>
    </source>
</evidence>
<keyword evidence="17" id="KW-1185">Reference proteome</keyword>
<evidence type="ECO:0000256" key="14">
    <source>
        <dbReference type="SAM" id="Phobius"/>
    </source>
</evidence>
<feature type="transmembrane region" description="Helical" evidence="14">
    <location>
        <begin position="285"/>
        <end position="304"/>
    </location>
</feature>
<dbReference type="Pfam" id="PF09924">
    <property type="entry name" value="LPG_synthase_C"/>
    <property type="match status" value="1"/>
</dbReference>
<evidence type="ECO:0000259" key="15">
    <source>
        <dbReference type="Pfam" id="PF09924"/>
    </source>
</evidence>
<feature type="transmembrane region" description="Helical" evidence="14">
    <location>
        <begin position="50"/>
        <end position="67"/>
    </location>
</feature>
<evidence type="ECO:0000313" key="17">
    <source>
        <dbReference type="Proteomes" id="UP001623290"/>
    </source>
</evidence>
<geneLocation type="plasmid" evidence="16 17">
    <name>unnamed2</name>
</geneLocation>
<dbReference type="SUPFAM" id="SSF55729">
    <property type="entry name" value="Acyl-CoA N-acyltransferases (Nat)"/>
    <property type="match status" value="1"/>
</dbReference>
<name>A0ABZ1E3F8_9RHOB</name>
<feature type="transmembrane region" description="Helical" evidence="14">
    <location>
        <begin position="205"/>
        <end position="226"/>
    </location>
</feature>
<gene>
    <name evidence="16" type="primary">mprF</name>
    <name evidence="16" type="ORF">RPE78_17060</name>
</gene>